<evidence type="ECO:0000313" key="6">
    <source>
        <dbReference type="EMBL" id="PHT62273.1"/>
    </source>
</evidence>
<organism evidence="6 7">
    <name type="scientific">Capsicum annuum</name>
    <name type="common">Capsicum pepper</name>
    <dbReference type="NCBI Taxonomy" id="4072"/>
    <lineage>
        <taxon>Eukaryota</taxon>
        <taxon>Viridiplantae</taxon>
        <taxon>Streptophyta</taxon>
        <taxon>Embryophyta</taxon>
        <taxon>Tracheophyta</taxon>
        <taxon>Spermatophyta</taxon>
        <taxon>Magnoliopsida</taxon>
        <taxon>eudicotyledons</taxon>
        <taxon>Gunneridae</taxon>
        <taxon>Pentapetalae</taxon>
        <taxon>asterids</taxon>
        <taxon>lamiids</taxon>
        <taxon>Solanales</taxon>
        <taxon>Solanaceae</taxon>
        <taxon>Solanoideae</taxon>
        <taxon>Capsiceae</taxon>
        <taxon>Capsicum</taxon>
    </lineage>
</organism>
<dbReference type="Gene3D" id="3.40.50.300">
    <property type="entry name" value="P-loop containing nucleotide triphosphate hydrolases"/>
    <property type="match status" value="1"/>
</dbReference>
<dbReference type="GO" id="GO:0005524">
    <property type="term" value="F:ATP binding"/>
    <property type="evidence" value="ECO:0007669"/>
    <property type="project" value="UniProtKB-KW"/>
</dbReference>
<dbReference type="SUPFAM" id="SSF52540">
    <property type="entry name" value="P-loop containing nucleoside triphosphate hydrolases"/>
    <property type="match status" value="1"/>
</dbReference>
<evidence type="ECO:0000259" key="5">
    <source>
        <dbReference type="Pfam" id="PF00271"/>
    </source>
</evidence>
<dbReference type="InterPro" id="IPR001650">
    <property type="entry name" value="Helicase_C-like"/>
</dbReference>
<evidence type="ECO:0000256" key="1">
    <source>
        <dbReference type="ARBA" id="ARBA00022741"/>
    </source>
</evidence>
<dbReference type="AlphaFoldDB" id="A0A2G2XXQ2"/>
<keyword evidence="4" id="KW-0067">ATP-binding</keyword>
<proteinExistence type="predicted"/>
<dbReference type="Gramene" id="PHT62273">
    <property type="protein sequence ID" value="PHT62273"/>
    <property type="gene ID" value="T459_33884"/>
</dbReference>
<dbReference type="Pfam" id="PF00271">
    <property type="entry name" value="Helicase_C"/>
    <property type="match status" value="1"/>
</dbReference>
<dbReference type="STRING" id="4072.A0A2G2XXQ2"/>
<gene>
    <name evidence="6" type="ORF">T459_33884</name>
</gene>
<reference evidence="6 7" key="2">
    <citation type="journal article" date="2017" name="Genome Biol.">
        <title>New reference genome sequences of hot pepper reveal the massive evolution of plant disease-resistance genes by retroduplication.</title>
        <authorList>
            <person name="Kim S."/>
            <person name="Park J."/>
            <person name="Yeom S.I."/>
            <person name="Kim Y.M."/>
            <person name="Seo E."/>
            <person name="Kim K.T."/>
            <person name="Kim M.S."/>
            <person name="Lee J.M."/>
            <person name="Cheong K."/>
            <person name="Shin H.S."/>
            <person name="Kim S.B."/>
            <person name="Han K."/>
            <person name="Lee J."/>
            <person name="Park M."/>
            <person name="Lee H.A."/>
            <person name="Lee H.Y."/>
            <person name="Lee Y."/>
            <person name="Oh S."/>
            <person name="Lee J.H."/>
            <person name="Choi E."/>
            <person name="Choi E."/>
            <person name="Lee S.E."/>
            <person name="Jeon J."/>
            <person name="Kim H."/>
            <person name="Choi G."/>
            <person name="Song H."/>
            <person name="Lee J."/>
            <person name="Lee S.C."/>
            <person name="Kwon J.K."/>
            <person name="Lee H.Y."/>
            <person name="Koo N."/>
            <person name="Hong Y."/>
            <person name="Kim R.W."/>
            <person name="Kang W.H."/>
            <person name="Huh J.H."/>
            <person name="Kang B.C."/>
            <person name="Yang T.J."/>
            <person name="Lee Y.H."/>
            <person name="Bennetzen J.L."/>
            <person name="Choi D."/>
        </authorList>
    </citation>
    <scope>NUCLEOTIDE SEQUENCE [LARGE SCALE GENOMIC DNA]</scope>
    <source>
        <strain evidence="7">cv. CM334</strain>
    </source>
</reference>
<name>A0A2G2XXQ2_CAPAN</name>
<protein>
    <recommendedName>
        <fullName evidence="5">Helicase C-terminal domain-containing protein</fullName>
    </recommendedName>
</protein>
<feature type="domain" description="Helicase C-terminal" evidence="5">
    <location>
        <begin position="32"/>
        <end position="112"/>
    </location>
</feature>
<dbReference type="Proteomes" id="UP000222542">
    <property type="component" value="Unassembled WGS sequence"/>
</dbReference>
<dbReference type="PANTHER" id="PTHR47960">
    <property type="entry name" value="DEAD-BOX ATP-DEPENDENT RNA HELICASE 50"/>
    <property type="match status" value="1"/>
</dbReference>
<keyword evidence="3" id="KW-0347">Helicase</keyword>
<evidence type="ECO:0000256" key="3">
    <source>
        <dbReference type="ARBA" id="ARBA00022806"/>
    </source>
</evidence>
<sequence>MHRTSPGLEEVLVDYSGDETTKKSPDTAFLNKKNALLQLVEDNPVPKIIIFCNKIDSCRKVENALKRFNRKGLSIKILPFHVALDQERRLANTREFRSSNIENISLFLVCTDRES</sequence>
<comment type="caution">
    <text evidence="6">The sequence shown here is derived from an EMBL/GenBank/DDBJ whole genome shotgun (WGS) entry which is preliminary data.</text>
</comment>
<dbReference type="GO" id="GO:0016787">
    <property type="term" value="F:hydrolase activity"/>
    <property type="evidence" value="ECO:0007669"/>
    <property type="project" value="UniProtKB-KW"/>
</dbReference>
<accession>A0A2G2XXQ2</accession>
<evidence type="ECO:0000256" key="4">
    <source>
        <dbReference type="ARBA" id="ARBA00022840"/>
    </source>
</evidence>
<dbReference type="GO" id="GO:0004386">
    <property type="term" value="F:helicase activity"/>
    <property type="evidence" value="ECO:0007669"/>
    <property type="project" value="UniProtKB-KW"/>
</dbReference>
<keyword evidence="2" id="KW-0378">Hydrolase</keyword>
<evidence type="ECO:0000313" key="7">
    <source>
        <dbReference type="Proteomes" id="UP000222542"/>
    </source>
</evidence>
<dbReference type="OMA" id="WSILYLA"/>
<reference evidence="6 7" key="1">
    <citation type="journal article" date="2014" name="Nat. Genet.">
        <title>Genome sequence of the hot pepper provides insights into the evolution of pungency in Capsicum species.</title>
        <authorList>
            <person name="Kim S."/>
            <person name="Park M."/>
            <person name="Yeom S.I."/>
            <person name="Kim Y.M."/>
            <person name="Lee J.M."/>
            <person name="Lee H.A."/>
            <person name="Seo E."/>
            <person name="Choi J."/>
            <person name="Cheong K."/>
            <person name="Kim K.T."/>
            <person name="Jung K."/>
            <person name="Lee G.W."/>
            <person name="Oh S.K."/>
            <person name="Bae C."/>
            <person name="Kim S.B."/>
            <person name="Lee H.Y."/>
            <person name="Kim S.Y."/>
            <person name="Kim M.S."/>
            <person name="Kang B.C."/>
            <person name="Jo Y.D."/>
            <person name="Yang H.B."/>
            <person name="Jeong H.J."/>
            <person name="Kang W.H."/>
            <person name="Kwon J.K."/>
            <person name="Shin C."/>
            <person name="Lim J.Y."/>
            <person name="Park J.H."/>
            <person name="Huh J.H."/>
            <person name="Kim J.S."/>
            <person name="Kim B.D."/>
            <person name="Cohen O."/>
            <person name="Paran I."/>
            <person name="Suh M.C."/>
            <person name="Lee S.B."/>
            <person name="Kim Y.K."/>
            <person name="Shin Y."/>
            <person name="Noh S.J."/>
            <person name="Park J."/>
            <person name="Seo Y.S."/>
            <person name="Kwon S.Y."/>
            <person name="Kim H.A."/>
            <person name="Park J.M."/>
            <person name="Kim H.J."/>
            <person name="Choi S.B."/>
            <person name="Bosland P.W."/>
            <person name="Reeves G."/>
            <person name="Jo S.H."/>
            <person name="Lee B.W."/>
            <person name="Cho H.T."/>
            <person name="Choi H.S."/>
            <person name="Lee M.S."/>
            <person name="Yu Y."/>
            <person name="Do Choi Y."/>
            <person name="Park B.S."/>
            <person name="van Deynze A."/>
            <person name="Ashrafi H."/>
            <person name="Hill T."/>
            <person name="Kim W.T."/>
            <person name="Pai H.S."/>
            <person name="Ahn H.K."/>
            <person name="Yeam I."/>
            <person name="Giovannoni J.J."/>
            <person name="Rose J.K."/>
            <person name="Sorensen I."/>
            <person name="Lee S.J."/>
            <person name="Kim R.W."/>
            <person name="Choi I.Y."/>
            <person name="Choi B.S."/>
            <person name="Lim J.S."/>
            <person name="Lee Y.H."/>
            <person name="Choi D."/>
        </authorList>
    </citation>
    <scope>NUCLEOTIDE SEQUENCE [LARGE SCALE GENOMIC DNA]</scope>
    <source>
        <strain evidence="7">cv. CM334</strain>
    </source>
</reference>
<dbReference type="InterPro" id="IPR027417">
    <property type="entry name" value="P-loop_NTPase"/>
</dbReference>
<dbReference type="EMBL" id="AYRZ02000088">
    <property type="protein sequence ID" value="PHT62273.1"/>
    <property type="molecule type" value="Genomic_DNA"/>
</dbReference>
<keyword evidence="7" id="KW-1185">Reference proteome</keyword>
<keyword evidence="1" id="KW-0547">Nucleotide-binding</keyword>
<evidence type="ECO:0000256" key="2">
    <source>
        <dbReference type="ARBA" id="ARBA00022801"/>
    </source>
</evidence>